<dbReference type="Proteomes" id="UP000177507">
    <property type="component" value="Unassembled WGS sequence"/>
</dbReference>
<protein>
    <submittedName>
        <fullName evidence="1">Uncharacterized protein</fullName>
    </submittedName>
</protein>
<dbReference type="EMBL" id="MGJI01000006">
    <property type="protein sequence ID" value="OGN05632.1"/>
    <property type="molecule type" value="Genomic_DNA"/>
</dbReference>
<organism evidence="1 2">
    <name type="scientific">Candidatus Yanofskybacteria bacterium RIFCSPHIGHO2_01_FULL_44_17</name>
    <dbReference type="NCBI Taxonomy" id="1802668"/>
    <lineage>
        <taxon>Bacteria</taxon>
        <taxon>Candidatus Yanofskyibacteriota</taxon>
    </lineage>
</organism>
<reference evidence="1 2" key="1">
    <citation type="journal article" date="2016" name="Nat. Commun.">
        <title>Thousands of microbial genomes shed light on interconnected biogeochemical processes in an aquifer system.</title>
        <authorList>
            <person name="Anantharaman K."/>
            <person name="Brown C.T."/>
            <person name="Hug L.A."/>
            <person name="Sharon I."/>
            <person name="Castelle C.J."/>
            <person name="Probst A.J."/>
            <person name="Thomas B.C."/>
            <person name="Singh A."/>
            <person name="Wilkins M.J."/>
            <person name="Karaoz U."/>
            <person name="Brodie E.L."/>
            <person name="Williams K.H."/>
            <person name="Hubbard S.S."/>
            <person name="Banfield J.F."/>
        </authorList>
    </citation>
    <scope>NUCLEOTIDE SEQUENCE [LARGE SCALE GENOMIC DNA]</scope>
</reference>
<gene>
    <name evidence="1" type="ORF">A2831_00410</name>
</gene>
<comment type="caution">
    <text evidence="1">The sequence shown here is derived from an EMBL/GenBank/DDBJ whole genome shotgun (WGS) entry which is preliminary data.</text>
</comment>
<sequence length="264" mass="30567">MTETILEKLARFAQRIWLPRFKRIEDAIGYKLIFRNIPSDYINGWMACEMTKTWKKFGLDVERGANYFTMGSIHDGESSRFDPDSVKYQSWLGGYTVKLEHEVNWTPEDHFKLAVADQNNWPRHYGDPRPVTDIEGWNFVPVGEIQIDQHSGQLYEFGCTTDDDVGSGYNTIKLRFTSAWIAASFNLLNPDLKLRGDEFKPRKSDKVYGRVRLLGYFAIFDIAERVKVVLYGNGFIDERKHVNTFTVLKDNLLNAIKFCEIVAV</sequence>
<evidence type="ECO:0000313" key="1">
    <source>
        <dbReference type="EMBL" id="OGN05632.1"/>
    </source>
</evidence>
<proteinExistence type="predicted"/>
<dbReference type="AlphaFoldDB" id="A0A1F8EXM3"/>
<evidence type="ECO:0000313" key="2">
    <source>
        <dbReference type="Proteomes" id="UP000177507"/>
    </source>
</evidence>
<accession>A0A1F8EXM3</accession>
<dbReference type="STRING" id="1802668.A2831_00410"/>
<name>A0A1F8EXM3_9BACT</name>